<evidence type="ECO:0000313" key="1">
    <source>
        <dbReference type="EMBL" id="MCM2369643.1"/>
    </source>
</evidence>
<dbReference type="EMBL" id="JAMQBK010000012">
    <property type="protein sequence ID" value="MCM2369643.1"/>
    <property type="molecule type" value="Genomic_DNA"/>
</dbReference>
<dbReference type="Proteomes" id="UP001202961">
    <property type="component" value="Unassembled WGS sequence"/>
</dbReference>
<proteinExistence type="predicted"/>
<reference evidence="1 2" key="1">
    <citation type="journal article" date="2022" name="Syst. Appl. Microbiol.">
        <title>Rhodopirellula aestuarii sp. nov., a novel member of the genus Rhodopirellula isolated from brackish sediments collected in the Tagus River estuary, Portugal.</title>
        <authorList>
            <person name="Vitorino I.R."/>
            <person name="Klimek D."/>
            <person name="Calusinska M."/>
            <person name="Lobo-da-Cunha A."/>
            <person name="Vasconcelos V."/>
            <person name="Lage O.M."/>
        </authorList>
    </citation>
    <scope>NUCLEOTIDE SEQUENCE [LARGE SCALE GENOMIC DNA]</scope>
    <source>
        <strain evidence="1 2">ICT_H3.1</strain>
    </source>
</reference>
<keyword evidence="2" id="KW-1185">Reference proteome</keyword>
<accession>A0ABT0TYH3</accession>
<name>A0ABT0TYH3_9BACT</name>
<evidence type="ECO:0000313" key="2">
    <source>
        <dbReference type="Proteomes" id="UP001202961"/>
    </source>
</evidence>
<protein>
    <submittedName>
        <fullName evidence="1">Uncharacterized protein</fullName>
    </submittedName>
</protein>
<organism evidence="1 2">
    <name type="scientific">Aporhodopirellula aestuarii</name>
    <dbReference type="NCBI Taxonomy" id="2950107"/>
    <lineage>
        <taxon>Bacteria</taxon>
        <taxon>Pseudomonadati</taxon>
        <taxon>Planctomycetota</taxon>
        <taxon>Planctomycetia</taxon>
        <taxon>Pirellulales</taxon>
        <taxon>Pirellulaceae</taxon>
        <taxon>Aporhodopirellula</taxon>
    </lineage>
</organism>
<sequence length="155" mass="17474">MKSFKDNQGQSWTLSLTLAKVRQCRTKLGLDLLNPQHYMQVLHSLTDRLTFCFLLCEEQAKDLKLSVDEFEERLYGEGISQGAGDAFLSECEHFFCRLGQTTQAELTRKSLESMIASRQNLSEMQKTGQLDSLFTEAEEAIQKLLQPSDGAGSQS</sequence>
<gene>
    <name evidence="1" type="ORF">NB063_03295</name>
</gene>
<dbReference type="RefSeq" id="WP_250927314.1">
    <property type="nucleotide sequence ID" value="NZ_JAMQBK010000012.1"/>
</dbReference>
<comment type="caution">
    <text evidence="1">The sequence shown here is derived from an EMBL/GenBank/DDBJ whole genome shotgun (WGS) entry which is preliminary data.</text>
</comment>